<dbReference type="PANTHER" id="PTHR40254:SF1">
    <property type="entry name" value="BLR0577 PROTEIN"/>
    <property type="match status" value="1"/>
</dbReference>
<keyword evidence="4" id="KW-1185">Reference proteome</keyword>
<dbReference type="SUPFAM" id="SSF56281">
    <property type="entry name" value="Metallo-hydrolase/oxidoreductase"/>
    <property type="match status" value="1"/>
</dbReference>
<dbReference type="InterPro" id="IPR044528">
    <property type="entry name" value="POD-like_MBL-fold"/>
</dbReference>
<gene>
    <name evidence="3" type="ORF">NIES46_02100</name>
</gene>
<protein>
    <recommendedName>
        <fullName evidence="2">Metallo-beta-lactamase domain-containing protein</fullName>
    </recommendedName>
</protein>
<dbReference type="RefSeq" id="WP_006619905.1">
    <property type="nucleotide sequence ID" value="NZ_BIMW01000003.1"/>
</dbReference>
<dbReference type="Pfam" id="PF13454">
    <property type="entry name" value="NAD_binding_9"/>
    <property type="match status" value="1"/>
</dbReference>
<dbReference type="Gene3D" id="3.60.15.10">
    <property type="entry name" value="Ribonuclease Z/Hydroxyacylglutathione hydrolase-like"/>
    <property type="match status" value="1"/>
</dbReference>
<evidence type="ECO:0000259" key="2">
    <source>
        <dbReference type="SMART" id="SM00849"/>
    </source>
</evidence>
<dbReference type="PANTHER" id="PTHR40254">
    <property type="entry name" value="BLR0577 PROTEIN"/>
    <property type="match status" value="1"/>
</dbReference>
<reference evidence="3 4" key="1">
    <citation type="journal article" date="2019" name="J Genomics">
        <title>The Draft Genome of a Hydrogen-producing Cyanobacterium, Arthrospira platensis NIES-46.</title>
        <authorList>
            <person name="Suzuki S."/>
            <person name="Yamaguchi H."/>
            <person name="Kawachi M."/>
        </authorList>
    </citation>
    <scope>NUCLEOTIDE SEQUENCE [LARGE SCALE GENOMIC DNA]</scope>
    <source>
        <strain evidence="3 4">NIES-46</strain>
    </source>
</reference>
<feature type="transmembrane region" description="Helical" evidence="1">
    <location>
        <begin position="6"/>
        <end position="26"/>
    </location>
</feature>
<dbReference type="Gene3D" id="3.50.50.60">
    <property type="entry name" value="FAD/NAD(P)-binding domain"/>
    <property type="match status" value="1"/>
</dbReference>
<evidence type="ECO:0000313" key="4">
    <source>
        <dbReference type="Proteomes" id="UP000326169"/>
    </source>
</evidence>
<dbReference type="InterPro" id="IPR036188">
    <property type="entry name" value="FAD/NAD-bd_sf"/>
</dbReference>
<name>A0A5M3T1B1_LIMPL</name>
<dbReference type="SMART" id="SM00849">
    <property type="entry name" value="Lactamase_B"/>
    <property type="match status" value="1"/>
</dbReference>
<dbReference type="InterPro" id="IPR038732">
    <property type="entry name" value="HpyO/CreE_NAD-binding"/>
</dbReference>
<dbReference type="EMBL" id="BIMW01000003">
    <property type="protein sequence ID" value="GCE92175.1"/>
    <property type="molecule type" value="Genomic_DNA"/>
</dbReference>
<evidence type="ECO:0000256" key="1">
    <source>
        <dbReference type="SAM" id="Phobius"/>
    </source>
</evidence>
<dbReference type="InterPro" id="IPR036866">
    <property type="entry name" value="RibonucZ/Hydroxyglut_hydro"/>
</dbReference>
<dbReference type="Proteomes" id="UP000326169">
    <property type="component" value="Unassembled WGS sequence"/>
</dbReference>
<organism evidence="3 4">
    <name type="scientific">Limnospira platensis NIES-46</name>
    <dbReference type="NCBI Taxonomy" id="1236695"/>
    <lineage>
        <taxon>Bacteria</taxon>
        <taxon>Bacillati</taxon>
        <taxon>Cyanobacteriota</taxon>
        <taxon>Cyanophyceae</taxon>
        <taxon>Oscillatoriophycideae</taxon>
        <taxon>Oscillatoriales</taxon>
        <taxon>Sirenicapillariaceae</taxon>
        <taxon>Limnospira</taxon>
    </lineage>
</organism>
<dbReference type="CDD" id="cd07724">
    <property type="entry name" value="POD-like_MBL-fold"/>
    <property type="match status" value="1"/>
</dbReference>
<dbReference type="GeneID" id="301686235"/>
<dbReference type="InterPro" id="IPR001279">
    <property type="entry name" value="Metallo-B-lactamas"/>
</dbReference>
<accession>A0A5M3T1B1</accession>
<dbReference type="InterPro" id="IPR052189">
    <property type="entry name" value="L-asp_N-monooxygenase_NS-form"/>
</dbReference>
<keyword evidence="1" id="KW-0472">Membrane</keyword>
<dbReference type="SUPFAM" id="SSF51905">
    <property type="entry name" value="FAD/NAD(P)-binding domain"/>
    <property type="match status" value="1"/>
</dbReference>
<dbReference type="Pfam" id="PF00753">
    <property type="entry name" value="Lactamase_B"/>
    <property type="match status" value="1"/>
</dbReference>
<feature type="domain" description="Metallo-beta-lactamase" evidence="2">
    <location>
        <begin position="503"/>
        <end position="663"/>
    </location>
</feature>
<comment type="caution">
    <text evidence="3">The sequence shown here is derived from an EMBL/GenBank/DDBJ whole genome shotgun (WGS) entry which is preliminary data.</text>
</comment>
<sequence>MISDASLTVAIVGAGFSGTMVAVHLLKNTQRPLTIKLIDSNDIGKGVAYSTTSNSHLLNVPAAGMSAFPDDSSHLLRWLKFNYHTLKNWLPNEPDPSLFIPRLVYGLYIQSILQEAEATAPTYVKLERIIDEVVGIQPQNRGAIVCLKNQDNFAADKIVLAIGNGASPPPLSLGKFQPDATNISLQPSYIHNAWSKDALTGLEVDDSVLLIGTGLTMVDMVMSLRDRHHQGKIYAVSRHGLMPLSHQPSQPYPAFLTKNTAPKTIRGLLKSIRAEIKTATQLGYNWQSVIDSLRPVTQELWQELSAVEQKRFLRHVNRYWDIHRHRLASEICEIIEDLILTKKLIIKSGRISHCAEIDSGILVNIYKDNYHSNIQVKKFINCTGIQVDYRTSTQSLIANLRTQGLICPNPLGLGLYTLPNGAILDAQGQGSSLLYTLGPPRKGDLWETTAIREIREQAKLLATTILNDLPLWVRPVAPLSTYNHNNSSALNLLFRQLFDQQSNTYTYLIADLETKQAVLVDTVLAKIDRDLQLINDWGLNLCYCLETHLHADHITGAGQLKKLTGCQILVPKNDQIKGANRQLDDGDIVNLGSVNIQAIATPGHTNSHLAYLINHRYLLTGDALFIRGCGRTDLQSGDAGTLYDTVTQKLFTLSDDIWVYPAHDYQGRTVSTIGEEKRCNPRLSQRSREEFITLMENLDLIYPSQMAEAIAANEWCGDRP</sequence>
<keyword evidence="1" id="KW-0812">Transmembrane</keyword>
<keyword evidence="1" id="KW-1133">Transmembrane helix</keyword>
<proteinExistence type="predicted"/>
<evidence type="ECO:0000313" key="3">
    <source>
        <dbReference type="EMBL" id="GCE92175.1"/>
    </source>
</evidence>